<name>A0A1W0A2B6_9STRA</name>
<comment type="caution">
    <text evidence="5">The sequence shown here is derived from an EMBL/GenBank/DDBJ whole genome shotgun (WGS) entry which is preliminary data.</text>
</comment>
<proteinExistence type="predicted"/>
<evidence type="ECO:0000256" key="4">
    <source>
        <dbReference type="SAM" id="SignalP"/>
    </source>
</evidence>
<keyword evidence="3" id="KW-0472">Membrane</keyword>
<feature type="region of interest" description="Disordered" evidence="2">
    <location>
        <begin position="504"/>
        <end position="550"/>
    </location>
</feature>
<accession>A0A1W0A2B6</accession>
<reference evidence="5 6" key="1">
    <citation type="journal article" date="2014" name="Genome Biol. Evol.">
        <title>The secreted proteins of Achlya hypogyna and Thraustotheca clavata identify the ancestral oomycete secretome and reveal gene acquisitions by horizontal gene transfer.</title>
        <authorList>
            <person name="Misner I."/>
            <person name="Blouin N."/>
            <person name="Leonard G."/>
            <person name="Richards T.A."/>
            <person name="Lane C.E."/>
        </authorList>
    </citation>
    <scope>NUCLEOTIDE SEQUENCE [LARGE SCALE GENOMIC DNA]</scope>
    <source>
        <strain evidence="5 6">ATCC 34112</strain>
    </source>
</reference>
<feature type="region of interest" description="Disordered" evidence="2">
    <location>
        <begin position="372"/>
        <end position="400"/>
    </location>
</feature>
<feature type="signal peptide" evidence="4">
    <location>
        <begin position="1"/>
        <end position="17"/>
    </location>
</feature>
<feature type="region of interest" description="Disordered" evidence="2">
    <location>
        <begin position="424"/>
        <end position="488"/>
    </location>
</feature>
<feature type="compositionally biased region" description="Basic and acidic residues" evidence="2">
    <location>
        <begin position="462"/>
        <end position="471"/>
    </location>
</feature>
<evidence type="ECO:0000256" key="3">
    <source>
        <dbReference type="SAM" id="Phobius"/>
    </source>
</evidence>
<keyword evidence="6" id="KW-1185">Reference proteome</keyword>
<dbReference type="PANTHER" id="PTHR31836">
    <property type="match status" value="1"/>
</dbReference>
<feature type="transmembrane region" description="Helical" evidence="3">
    <location>
        <begin position="255"/>
        <end position="277"/>
    </location>
</feature>
<evidence type="ECO:0000313" key="5">
    <source>
        <dbReference type="EMBL" id="OQS04423.1"/>
    </source>
</evidence>
<dbReference type="InterPro" id="IPR036908">
    <property type="entry name" value="RlpA-like_sf"/>
</dbReference>
<feature type="compositionally biased region" description="Pro residues" evidence="2">
    <location>
        <begin position="312"/>
        <end position="323"/>
    </location>
</feature>
<keyword evidence="3" id="KW-1133">Transmembrane helix</keyword>
<feature type="region of interest" description="Disordered" evidence="2">
    <location>
        <begin position="282"/>
        <end position="352"/>
    </location>
</feature>
<sequence>MRSGLLVVALLSSYVAADTAATLMPLYTTVDGGSCRLLGITGSKSTKFASIPGKLMSTCARCVQVTCNDPSCTAGSSVIAYVSDVPTGNSSEILLSPGAISSLTSNTVNKMPVKWKFTTCPADFISGNIQACTMEGIGASYTPIQFVNSHRVITSATINGNAATPSSNGYYFSTNVNGDSNTYLKDIKISVTANGQTLTGTVSYDTASSRSCADLGVQFTKPSDSEGSSSGTTDSSASKASNPSTPSSSSSNKTLIIAIVCGVVGLLLVIGIVVCVIRRRRDKEDEEENYDHQVGTDRSVVHKDHTVKKDPLPPPPPSAPVVPPSTTNDFPPTSTAAYARMDSDPPSSKQVPPSLFTPQTFVPETIQSPVKKVVSPPPKQSPGVPHQTFASTPQPSFKAPIAPTQQTYAPLIVSERQPSEYSRAAVRASYQSQTSVTSPGHAYSEMFSSNDGRNGGLYARGSVRDERKSFDIDEERDDDSPVNSSTGSNAQLNALLQAGALSLHDNEPSMTSPQSYVRATQLPRNSRTQAPTFPAPTEIRPSGAGYSRDSLNLLDYSRTKKQGSSAVQF</sequence>
<feature type="region of interest" description="Disordered" evidence="2">
    <location>
        <begin position="218"/>
        <end position="251"/>
    </location>
</feature>
<evidence type="ECO:0000256" key="1">
    <source>
        <dbReference type="ARBA" id="ARBA00022729"/>
    </source>
</evidence>
<feature type="compositionally biased region" description="Polar residues" evidence="2">
    <location>
        <begin position="429"/>
        <end position="438"/>
    </location>
</feature>
<feature type="compositionally biased region" description="Polar residues" evidence="2">
    <location>
        <begin position="326"/>
        <end position="336"/>
    </location>
</feature>
<evidence type="ECO:0000313" key="6">
    <source>
        <dbReference type="Proteomes" id="UP000243217"/>
    </source>
</evidence>
<gene>
    <name evidence="5" type="ORF">THRCLA_03339</name>
</gene>
<feature type="compositionally biased region" description="Low complexity" evidence="2">
    <location>
        <begin position="225"/>
        <end position="251"/>
    </location>
</feature>
<organism evidence="5 6">
    <name type="scientific">Thraustotheca clavata</name>
    <dbReference type="NCBI Taxonomy" id="74557"/>
    <lineage>
        <taxon>Eukaryota</taxon>
        <taxon>Sar</taxon>
        <taxon>Stramenopiles</taxon>
        <taxon>Oomycota</taxon>
        <taxon>Saprolegniomycetes</taxon>
        <taxon>Saprolegniales</taxon>
        <taxon>Achlyaceae</taxon>
        <taxon>Thraustotheca</taxon>
    </lineage>
</organism>
<dbReference type="AlphaFoldDB" id="A0A1W0A2B6"/>
<dbReference type="EMBL" id="JNBS01000617">
    <property type="protein sequence ID" value="OQS04423.1"/>
    <property type="molecule type" value="Genomic_DNA"/>
</dbReference>
<keyword evidence="1 4" id="KW-0732">Signal</keyword>
<dbReference type="PANTHER" id="PTHR31836:SF21">
    <property type="entry name" value="EXPANSIN-LIKE PROTEIN 7"/>
    <property type="match status" value="1"/>
</dbReference>
<dbReference type="Gene3D" id="2.40.40.10">
    <property type="entry name" value="RlpA-like domain"/>
    <property type="match status" value="1"/>
</dbReference>
<dbReference type="Proteomes" id="UP000243217">
    <property type="component" value="Unassembled WGS sequence"/>
</dbReference>
<feature type="compositionally biased region" description="Polar residues" evidence="2">
    <location>
        <begin position="508"/>
        <end position="531"/>
    </location>
</feature>
<dbReference type="SUPFAM" id="SSF50685">
    <property type="entry name" value="Barwin-like endoglucanases"/>
    <property type="match status" value="1"/>
</dbReference>
<keyword evidence="3" id="KW-0812">Transmembrane</keyword>
<dbReference type="InterPro" id="IPR051477">
    <property type="entry name" value="Expansin_CellWall"/>
</dbReference>
<feature type="chain" id="PRO_5012393330" description="Expansin-like EG45 domain-containing protein" evidence="4">
    <location>
        <begin position="18"/>
        <end position="569"/>
    </location>
</feature>
<evidence type="ECO:0008006" key="7">
    <source>
        <dbReference type="Google" id="ProtNLM"/>
    </source>
</evidence>
<dbReference type="CDD" id="cd12087">
    <property type="entry name" value="TM_EGFR-like"/>
    <property type="match status" value="1"/>
</dbReference>
<dbReference type="OrthoDB" id="406505at2759"/>
<evidence type="ECO:0000256" key="2">
    <source>
        <dbReference type="SAM" id="MobiDB-lite"/>
    </source>
</evidence>
<feature type="compositionally biased region" description="Basic and acidic residues" evidence="2">
    <location>
        <begin position="290"/>
        <end position="311"/>
    </location>
</feature>
<protein>
    <recommendedName>
        <fullName evidence="7">Expansin-like EG45 domain-containing protein</fullName>
    </recommendedName>
</protein>